<keyword evidence="4" id="KW-0472">Membrane</keyword>
<dbReference type="PANTHER" id="PTHR27001:SF594">
    <property type="entry name" value="OS04G0689400 PROTEIN"/>
    <property type="match status" value="1"/>
</dbReference>
<feature type="transmembrane region" description="Helical" evidence="4">
    <location>
        <begin position="728"/>
        <end position="748"/>
    </location>
</feature>
<dbReference type="InterPro" id="IPR011009">
    <property type="entry name" value="Kinase-like_dom_sf"/>
</dbReference>
<dbReference type="Gramene" id="GBG77401">
    <property type="protein sequence ID" value="GBG77401"/>
    <property type="gene ID" value="CBR_g23848"/>
</dbReference>
<dbReference type="SUPFAM" id="SSF75011">
    <property type="entry name" value="3-carboxy-cis,cis-mucoante lactonizing enzyme"/>
    <property type="match status" value="1"/>
</dbReference>
<keyword evidence="1" id="KW-0547">Nucleotide-binding</keyword>
<dbReference type="GO" id="GO:0004672">
    <property type="term" value="F:protein kinase activity"/>
    <property type="evidence" value="ECO:0007669"/>
    <property type="project" value="InterPro"/>
</dbReference>
<dbReference type="Pfam" id="PF07714">
    <property type="entry name" value="PK_Tyr_Ser-Thr"/>
    <property type="match status" value="1"/>
</dbReference>
<dbReference type="SUPFAM" id="SSF56112">
    <property type="entry name" value="Protein kinase-like (PK-like)"/>
    <property type="match status" value="1"/>
</dbReference>
<dbReference type="Proteomes" id="UP000265515">
    <property type="component" value="Unassembled WGS sequence"/>
</dbReference>
<evidence type="ECO:0000313" key="6">
    <source>
        <dbReference type="EMBL" id="GBG77401.1"/>
    </source>
</evidence>
<reference evidence="6 7" key="1">
    <citation type="journal article" date="2018" name="Cell">
        <title>The Chara Genome: Secondary Complexity and Implications for Plant Terrestrialization.</title>
        <authorList>
            <person name="Nishiyama T."/>
            <person name="Sakayama H."/>
            <person name="Vries J.D."/>
            <person name="Buschmann H."/>
            <person name="Saint-Marcoux D."/>
            <person name="Ullrich K.K."/>
            <person name="Haas F.B."/>
            <person name="Vanderstraeten L."/>
            <person name="Becker D."/>
            <person name="Lang D."/>
            <person name="Vosolsobe S."/>
            <person name="Rombauts S."/>
            <person name="Wilhelmsson P.K.I."/>
            <person name="Janitza P."/>
            <person name="Kern R."/>
            <person name="Heyl A."/>
            <person name="Rumpler F."/>
            <person name="Villalobos L.I.A.C."/>
            <person name="Clay J.M."/>
            <person name="Skokan R."/>
            <person name="Toyoda A."/>
            <person name="Suzuki Y."/>
            <person name="Kagoshima H."/>
            <person name="Schijlen E."/>
            <person name="Tajeshwar N."/>
            <person name="Catarino B."/>
            <person name="Hetherington A.J."/>
            <person name="Saltykova A."/>
            <person name="Bonnot C."/>
            <person name="Breuninger H."/>
            <person name="Symeonidi A."/>
            <person name="Radhakrishnan G.V."/>
            <person name="Van Nieuwerburgh F."/>
            <person name="Deforce D."/>
            <person name="Chang C."/>
            <person name="Karol K.G."/>
            <person name="Hedrich R."/>
            <person name="Ulvskov P."/>
            <person name="Glockner G."/>
            <person name="Delwiche C.F."/>
            <person name="Petrasek J."/>
            <person name="Van de Peer Y."/>
            <person name="Friml J."/>
            <person name="Beilby M."/>
            <person name="Dolan L."/>
            <person name="Kohara Y."/>
            <person name="Sugano S."/>
            <person name="Fujiyama A."/>
            <person name="Delaux P.-M."/>
            <person name="Quint M."/>
            <person name="TheiBen G."/>
            <person name="Hagemann M."/>
            <person name="Harholt J."/>
            <person name="Dunand C."/>
            <person name="Zachgo S."/>
            <person name="Langdale J."/>
            <person name="Maumus F."/>
            <person name="Straeten D.V.D."/>
            <person name="Gould S.B."/>
            <person name="Rensing S.A."/>
        </authorList>
    </citation>
    <scope>NUCLEOTIDE SEQUENCE [LARGE SCALE GENOMIC DNA]</scope>
    <source>
        <strain evidence="6 7">S276</strain>
    </source>
</reference>
<feature type="transmembrane region" description="Helical" evidence="4">
    <location>
        <begin position="429"/>
        <end position="450"/>
    </location>
</feature>
<dbReference type="PANTHER" id="PTHR27001">
    <property type="entry name" value="OS01G0253100 PROTEIN"/>
    <property type="match status" value="1"/>
</dbReference>
<dbReference type="GO" id="GO:0005886">
    <property type="term" value="C:plasma membrane"/>
    <property type="evidence" value="ECO:0007669"/>
    <property type="project" value="TreeGrafter"/>
</dbReference>
<sequence>MEMESMLPVDIVSFLSWTTTIIVTAVIFSNPTSVVMCESSSHNNAAAGMSTKTELFLEHRQIQILEEQQSPLTIIGEAILANHGDVLSSPAKGFGTQILIDAIALSVDERTIYYTEKYHRTVNATCIATSIVKKAESFDTALNISYLAGPWFKPGSNQSSSNSSVVQGLLMLDDVNLLVSDKDNSFLRMINVTCGTEVNTRHILHPLQMAKHPTQEAFFVSSQDSILKVPLTKPEAWHPNIVIAGAENEKADYVDSVNKSEVRFANPMIGPQAVSRDGRVMYVADYWNNAVRWVNIVGGGATETVAGLSQPGLLPEGGFKNPNGVVLTSNGCNLFVSDRNSGQIHWLAFSQPGGGKPVFLKTVAVLQKSNGEPELITSPCLSKDERFLFIGTGDGQILKLELNSSALRRCDGGGGAGGKDASLRLLTGLSLGLISAIFLMIGCALWIFVFQARRFEKAQHADVDKNEIYPAKVLVSAAGSSDVLGPATSRGVTEFPSAMLEMTVQEGSCLTGNGSKNSDVHRAAIVIGGNNTAVAIKVMRWESDDSSEQKRFREEIRSLGDLQHRHLGKLLGFCIEKGRCFLVYPFIEHGSLYNCLHDHQVMALSSRAGDRNGPTKLPLGWQERMLIARQVAACLRYLHHEADRPVLHCNIKSTNVLVQGKGEMVHAYLCDFWFVKLGHVHGRSGGLHHDSTSTGEAAVHVSMLTFDNPGYMPPECSERMQRTPSMSLDVFAFGVLLLELLTGLLPMVQLANGDSVPLWEWARRCPLEGLVDPSIRMSLTPAAWRMTREVMGMSLGNAMRHSNYTLNACHQERVRQYKTEHGLGETPPPYGAAVGAEPAGYAVGRGDHEMDEYHRGQPMPRARHMMTRERSRIGTATLTLTMSPTGGDAVPARSSPIAGSPQGTPDPRQSVDRSPCAARGLLGVSPHSGGPEVRLGKRRRGTVSHATDSVVGPGVTPISPFAGVLGASPPGVAGVREAATYGCVYGGPLLPSPLLPRRLDYAATIPLAPIWSHVVAPPCPAGGGSLSGDRSDAWRCPTVSCPRVVGAAAGSFAVPPQAPYVAPDSTPPFDDVDSSAAVGGTPCSGGNNIVRVCVWDACRRRLYALRNAMAGVGDHRGPVSNVIDRLLHWSLPAIRADIGDEVADVISSSLPSRVCGRDFTLRYMPGDSGVDYGQAGSQGSASGGLGESHDGSQNSFPSSCRALQRSDRGRDRTRSAGRCTPTRARPQTWWDSWDGVDQCVPGPEIDRASVEEAMALWSGPTAPDVVFLEPVKLLQLLAMFHLYCPWHKGSCRVSVESVSYPAQLCKLTFVCGKKCKWTWHTALVTTNVYRSRLMQQLFHATVVAGLTFTLLDNFYVCLGMCSVHKPTFYKFMRTDSGGSEGWNAKVVRQGIKYCELAIDSVMRSGEPVTLMVDGWYDSARGAQHCTVTTMEYETRLVVGVHTLRSKIEGKASNALEVPAVVQLLRGLMDKGLKIRCVVSDDCAALGPKLRAMNIEWQKDCHHKIKNIHKQFHNMLQLKEAKKVSSPHDCVSEAQFMLFTKKRLKEALEQRFGPDVLTPAEERIKKSDFVAVVMRKMYPYGSRLNARALETDPDGLTEYHAHEVGMWFLRACQLCTEEGGDADSLHRDILLVVDHWAGDHSGCVDDREVLCEKAGGRARLPLYSRTDTVYELVLRVLNKQCSTNITPYYVEFRHTSAVETFQGTIIIYAKKSVHFEKSFCARLSIAVIQWNSHCWRDPVGYVARIAAGTSIPARPGFRRHYGHEAIDCWEDKLAASVFGSAHV</sequence>
<evidence type="ECO:0000259" key="5">
    <source>
        <dbReference type="PROSITE" id="PS50011"/>
    </source>
</evidence>
<proteinExistence type="predicted"/>
<feature type="compositionally biased region" description="Basic and acidic residues" evidence="3">
    <location>
        <begin position="1204"/>
        <end position="1214"/>
    </location>
</feature>
<dbReference type="Gene3D" id="2.120.10.30">
    <property type="entry name" value="TolB, C-terminal domain"/>
    <property type="match status" value="1"/>
</dbReference>
<evidence type="ECO:0000256" key="1">
    <source>
        <dbReference type="ARBA" id="ARBA00022741"/>
    </source>
</evidence>
<keyword evidence="4" id="KW-0812">Transmembrane</keyword>
<dbReference type="InterPro" id="IPR001245">
    <property type="entry name" value="Ser-Thr/Tyr_kinase_cat_dom"/>
</dbReference>
<protein>
    <recommendedName>
        <fullName evidence="5">Protein kinase domain-containing protein</fullName>
    </recommendedName>
</protein>
<name>A0A388L522_CHABU</name>
<dbReference type="GO" id="GO:0005524">
    <property type="term" value="F:ATP binding"/>
    <property type="evidence" value="ECO:0007669"/>
    <property type="project" value="UniProtKB-KW"/>
</dbReference>
<organism evidence="6 7">
    <name type="scientific">Chara braunii</name>
    <name type="common">Braun's stonewort</name>
    <dbReference type="NCBI Taxonomy" id="69332"/>
    <lineage>
        <taxon>Eukaryota</taxon>
        <taxon>Viridiplantae</taxon>
        <taxon>Streptophyta</taxon>
        <taxon>Charophyceae</taxon>
        <taxon>Charales</taxon>
        <taxon>Characeae</taxon>
        <taxon>Chara</taxon>
    </lineage>
</organism>
<dbReference type="PROSITE" id="PS50011">
    <property type="entry name" value="PROTEIN_KINASE_DOM"/>
    <property type="match status" value="1"/>
</dbReference>
<evidence type="ECO:0000256" key="3">
    <source>
        <dbReference type="SAM" id="MobiDB-lite"/>
    </source>
</evidence>
<feature type="region of interest" description="Disordered" evidence="3">
    <location>
        <begin position="1170"/>
        <end position="1223"/>
    </location>
</feature>
<dbReference type="OrthoDB" id="676979at2759"/>
<keyword evidence="7" id="KW-1185">Reference proteome</keyword>
<dbReference type="InterPro" id="IPR011042">
    <property type="entry name" value="6-blade_b-propeller_TolB-like"/>
</dbReference>
<keyword evidence="4" id="KW-1133">Transmembrane helix</keyword>
<dbReference type="InterPro" id="IPR000719">
    <property type="entry name" value="Prot_kinase_dom"/>
</dbReference>
<keyword evidence="2" id="KW-0067">ATP-binding</keyword>
<evidence type="ECO:0000256" key="2">
    <source>
        <dbReference type="ARBA" id="ARBA00022840"/>
    </source>
</evidence>
<evidence type="ECO:0000256" key="4">
    <source>
        <dbReference type="SAM" id="Phobius"/>
    </source>
</evidence>
<feature type="domain" description="Protein kinase" evidence="5">
    <location>
        <begin position="500"/>
        <end position="813"/>
    </location>
</feature>
<feature type="region of interest" description="Disordered" evidence="3">
    <location>
        <begin position="880"/>
        <end position="951"/>
    </location>
</feature>
<gene>
    <name evidence="6" type="ORF">CBR_g23848</name>
</gene>
<accession>A0A388L522</accession>
<evidence type="ECO:0000313" key="7">
    <source>
        <dbReference type="Proteomes" id="UP000265515"/>
    </source>
</evidence>
<dbReference type="EMBL" id="BFEA01000267">
    <property type="protein sequence ID" value="GBG77401.1"/>
    <property type="molecule type" value="Genomic_DNA"/>
</dbReference>
<dbReference type="Gene3D" id="1.10.510.10">
    <property type="entry name" value="Transferase(Phosphotransferase) domain 1"/>
    <property type="match status" value="1"/>
</dbReference>
<comment type="caution">
    <text evidence="6">The sequence shown here is derived from an EMBL/GenBank/DDBJ whole genome shotgun (WGS) entry which is preliminary data.</text>
</comment>